<dbReference type="InterPro" id="IPR014044">
    <property type="entry name" value="CAP_dom"/>
</dbReference>
<keyword evidence="1" id="KW-0812">Transmembrane</keyword>
<keyword evidence="1" id="KW-1133">Transmembrane helix</keyword>
<dbReference type="InterPro" id="IPR029410">
    <property type="entry name" value="CAP_assoc"/>
</dbReference>
<dbReference type="SUPFAM" id="SSF55797">
    <property type="entry name" value="PR-1-like"/>
    <property type="match status" value="1"/>
</dbReference>
<feature type="domain" description="SCP" evidence="2">
    <location>
        <begin position="244"/>
        <end position="346"/>
    </location>
</feature>
<feature type="domain" description="CAP-associated" evidence="3">
    <location>
        <begin position="69"/>
        <end position="209"/>
    </location>
</feature>
<evidence type="ECO:0000313" key="4">
    <source>
        <dbReference type="EMBL" id="MFD2043988.1"/>
    </source>
</evidence>
<reference evidence="5" key="1">
    <citation type="journal article" date="2019" name="Int. J. Syst. Evol. Microbiol.">
        <title>The Global Catalogue of Microorganisms (GCM) 10K type strain sequencing project: providing services to taxonomists for standard genome sequencing and annotation.</title>
        <authorList>
            <consortium name="The Broad Institute Genomics Platform"/>
            <consortium name="The Broad Institute Genome Sequencing Center for Infectious Disease"/>
            <person name="Wu L."/>
            <person name="Ma J."/>
        </authorList>
    </citation>
    <scope>NUCLEOTIDE SEQUENCE [LARGE SCALE GENOMIC DNA]</scope>
    <source>
        <strain evidence="5">R28</strain>
    </source>
</reference>
<evidence type="ECO:0000259" key="3">
    <source>
        <dbReference type="Pfam" id="PF14504"/>
    </source>
</evidence>
<dbReference type="CDD" id="cd05379">
    <property type="entry name" value="CAP_bacterial"/>
    <property type="match status" value="1"/>
</dbReference>
<organism evidence="4 5">
    <name type="scientific">Ornithinibacillus salinisoli</name>
    <dbReference type="NCBI Taxonomy" id="1848459"/>
    <lineage>
        <taxon>Bacteria</taxon>
        <taxon>Bacillati</taxon>
        <taxon>Bacillota</taxon>
        <taxon>Bacilli</taxon>
        <taxon>Bacillales</taxon>
        <taxon>Bacillaceae</taxon>
        <taxon>Ornithinibacillus</taxon>
    </lineage>
</organism>
<accession>A0ABW4VXU1</accession>
<feature type="transmembrane region" description="Helical" evidence="1">
    <location>
        <begin position="6"/>
        <end position="21"/>
    </location>
</feature>
<name>A0ABW4VXU1_9BACI</name>
<keyword evidence="1" id="KW-0472">Membrane</keyword>
<dbReference type="RefSeq" id="WP_377555566.1">
    <property type="nucleotide sequence ID" value="NZ_JBHUHQ010000013.1"/>
</dbReference>
<proteinExistence type="predicted"/>
<dbReference type="EMBL" id="JBHUHQ010000013">
    <property type="protein sequence ID" value="MFD2043988.1"/>
    <property type="molecule type" value="Genomic_DNA"/>
</dbReference>
<evidence type="ECO:0000259" key="2">
    <source>
        <dbReference type="Pfam" id="PF00188"/>
    </source>
</evidence>
<gene>
    <name evidence="4" type="ORF">ACFSJF_06920</name>
</gene>
<dbReference type="Proteomes" id="UP001597383">
    <property type="component" value="Unassembled WGS sequence"/>
</dbReference>
<dbReference type="Pfam" id="PF14504">
    <property type="entry name" value="CAP_assoc_N"/>
    <property type="match status" value="1"/>
</dbReference>
<sequence>MRLLRSIITLVVIAITIFFFLDKNNVIPREAIDHITLVLDEKKHDVPTKKIPEKIRTDQKLAGDLFHWIGRETDELIEKYGEPERKDRSAYDYEWWVYSNAETKYMQFGVIDNEIKTIFATGTELEIEPFVIGDTYESIDKVLSFSDEVTYNKGLSSYTFQLNDEDVNRRPLAKVTDDLFIQSYFDTFTNRLSSIRILSGDILLQHRPYALQYRGNLPESPDFSEKEWHTIESGMEKQIFDISNVIRQSNEKSLLSWDDTVHEVAYLHSKDMYENNYFSHYGLNGEGLKERLADKDVYYFAAGENIAAQYVDAPAAVEGWLNSEGHREALLSSKYTHLGVGVFRFYYTQNFLTKP</sequence>
<evidence type="ECO:0000256" key="1">
    <source>
        <dbReference type="SAM" id="Phobius"/>
    </source>
</evidence>
<dbReference type="PANTHER" id="PTHR31157">
    <property type="entry name" value="SCP DOMAIN-CONTAINING PROTEIN"/>
    <property type="match status" value="1"/>
</dbReference>
<dbReference type="Gene3D" id="3.40.33.10">
    <property type="entry name" value="CAP"/>
    <property type="match status" value="1"/>
</dbReference>
<dbReference type="InterPro" id="IPR035940">
    <property type="entry name" value="CAP_sf"/>
</dbReference>
<dbReference type="PANTHER" id="PTHR31157:SF26">
    <property type="entry name" value="SCP-LIKE EXTRACELLULAR PROTEIN"/>
    <property type="match status" value="1"/>
</dbReference>
<keyword evidence="5" id="KW-1185">Reference proteome</keyword>
<dbReference type="Pfam" id="PF00188">
    <property type="entry name" value="CAP"/>
    <property type="match status" value="1"/>
</dbReference>
<comment type="caution">
    <text evidence="4">The sequence shown here is derived from an EMBL/GenBank/DDBJ whole genome shotgun (WGS) entry which is preliminary data.</text>
</comment>
<protein>
    <submittedName>
        <fullName evidence="4">CAP domain-containing protein</fullName>
    </submittedName>
</protein>
<evidence type="ECO:0000313" key="5">
    <source>
        <dbReference type="Proteomes" id="UP001597383"/>
    </source>
</evidence>